<sequence length="464" mass="51411">MVLKLKTHPLPSVDSQVLYKRYQPLDGEEIKAVILAVAEKVGVPQSACQLLNTSDEIDKRFLCGKFHILVTQSGPFEHTPLIDVALETYYARTAFPEATDLIYDIAACTQISVRKSVIPTDALPENLKTFSGAENIAFCEVEETLQAMEIARLITAIIVERSQPDAVFWVPSRFLLKPDAFSALARASNYDDLYLLPNPVAQQDPETGERLIGMEGIGAEWLTGYRVKVLPCSLPPEYLAEIIVAFAKVTRKSGDMIEDGDVFGRDENEKIQVIYHDEDDDGLSAIELKVVHNPNYGIVREYVPAMYEYNDVESKETVPLAMDSEDAGLDPDDPVDAAILERLQEMKEETPIPETAEIRDEETLEQEMSELDQTEQSAAIPAYTRASQTVPPSTVPHVDETITTPPFRPEDTGAARKVSASTKRMSVAELREFAKQAQVSNDSSGKAGKGPGFLAKLFKRKADR</sequence>
<feature type="region of interest" description="Disordered" evidence="1">
    <location>
        <begin position="387"/>
        <end position="423"/>
    </location>
</feature>
<dbReference type="EMBL" id="AAUW01000001">
    <property type="protein sequence ID" value="EAV46255.1"/>
    <property type="molecule type" value="Genomic_DNA"/>
</dbReference>
<comment type="caution">
    <text evidence="2">The sequence shown here is derived from an EMBL/GenBank/DDBJ whole genome shotgun (WGS) entry which is preliminary data.</text>
</comment>
<organism evidence="2 3">
    <name type="scientific">Roseibium aggregatum (strain ATCC 25650 / DSM 13394 / JCM 20685 / NBRC 16684 / NCIMB 2208 / IAM 12614 / B1)</name>
    <name type="common">Stappia aggregata</name>
    <dbReference type="NCBI Taxonomy" id="384765"/>
    <lineage>
        <taxon>Bacteria</taxon>
        <taxon>Pseudomonadati</taxon>
        <taxon>Pseudomonadota</taxon>
        <taxon>Alphaproteobacteria</taxon>
        <taxon>Hyphomicrobiales</taxon>
        <taxon>Stappiaceae</taxon>
        <taxon>Roseibium</taxon>
    </lineage>
</organism>
<evidence type="ECO:0000313" key="2">
    <source>
        <dbReference type="EMBL" id="EAV46255.1"/>
    </source>
</evidence>
<accession>A0NMG0</accession>
<evidence type="ECO:0000256" key="1">
    <source>
        <dbReference type="SAM" id="MobiDB-lite"/>
    </source>
</evidence>
<protein>
    <submittedName>
        <fullName evidence="2">Uncharacterized protein</fullName>
    </submittedName>
</protein>
<dbReference type="eggNOG" id="ENOG503183T">
    <property type="taxonomic scope" value="Bacteria"/>
</dbReference>
<evidence type="ECO:0000313" key="3">
    <source>
        <dbReference type="Proteomes" id="UP000004848"/>
    </source>
</evidence>
<gene>
    <name evidence="2" type="ORF">SIAM614_10513</name>
</gene>
<feature type="region of interest" description="Disordered" evidence="1">
    <location>
        <begin position="436"/>
        <end position="464"/>
    </location>
</feature>
<proteinExistence type="predicted"/>
<dbReference type="Proteomes" id="UP000004848">
    <property type="component" value="Unassembled WGS sequence"/>
</dbReference>
<dbReference type="AlphaFoldDB" id="A0NMG0"/>
<reference evidence="2 3" key="1">
    <citation type="submission" date="2006-05" db="EMBL/GenBank/DDBJ databases">
        <authorList>
            <person name="King G."/>
            <person name="Ferriera S."/>
            <person name="Johnson J."/>
            <person name="Kravitz S."/>
            <person name="Beeson K."/>
            <person name="Sutton G."/>
            <person name="Rogers Y.-H."/>
            <person name="Friedman R."/>
            <person name="Frazier M."/>
            <person name="Venter J.C."/>
        </authorList>
    </citation>
    <scope>NUCLEOTIDE SEQUENCE [LARGE SCALE GENOMIC DNA]</scope>
    <source>
        <strain evidence="3">ATCC 25650 / DSM 13394 / JCM 20685 / NBRC 16684 / NCIMB 2208 / IAM 12614 / B1</strain>
    </source>
</reference>
<name>A0NMG0_ROSAI</name>